<feature type="binding site" evidence="11">
    <location>
        <position position="222"/>
    </location>
    <ligand>
        <name>Mg(2+)</name>
        <dbReference type="ChEBI" id="CHEBI:18420"/>
        <label>1</label>
        <note>catalytic</note>
    </ligand>
</feature>
<accession>A0A2U1FRZ9</accession>
<dbReference type="GO" id="GO:0007165">
    <property type="term" value="P:signal transduction"/>
    <property type="evidence" value="ECO:0007669"/>
    <property type="project" value="TreeGrafter"/>
</dbReference>
<dbReference type="PANTHER" id="PTHR20854">
    <property type="entry name" value="INOSITOL MONOPHOSPHATASE"/>
    <property type="match status" value="1"/>
</dbReference>
<reference evidence="12 13" key="1">
    <citation type="submission" date="2018-04" db="EMBL/GenBank/DDBJ databases">
        <title>Genomic Encyclopedia of Type Strains, Phase IV (KMG-IV): sequencing the most valuable type-strain genomes for metagenomic binning, comparative biology and taxonomic classification.</title>
        <authorList>
            <person name="Goeker M."/>
        </authorList>
    </citation>
    <scope>NUCLEOTIDE SEQUENCE [LARGE SCALE GENOMIC DNA]</scope>
    <source>
        <strain evidence="12 13">DSM 45771</strain>
    </source>
</reference>
<dbReference type="FunFam" id="3.30.540.10:FF:000003">
    <property type="entry name" value="Inositol-1-monophosphatase"/>
    <property type="match status" value="1"/>
</dbReference>
<feature type="binding site" evidence="11">
    <location>
        <position position="90"/>
    </location>
    <ligand>
        <name>Mg(2+)</name>
        <dbReference type="ChEBI" id="CHEBI:18420"/>
        <label>2</label>
    </ligand>
</feature>
<dbReference type="Proteomes" id="UP000245639">
    <property type="component" value="Unassembled WGS sequence"/>
</dbReference>
<comment type="cofactor">
    <cofactor evidence="1 11">
        <name>Mg(2+)</name>
        <dbReference type="ChEBI" id="CHEBI:18420"/>
    </cofactor>
</comment>
<sequence>MSPGTPATGRAADLALALALADAADAVTLPRFRAVDLRVERKPDRTPVTDADTACEDRLRAVLAERRAGDAVLGEERGGHLGTGRVWVIDPIDGTKNFSRGVPVWASLVALVDDGRPVVGVVSAPALGRRWWAAQGEGAFTRDPARGVEEGRLAVSGVGDLADAYASTTDLDHWRALDRQEQWLALTRACWESRAFGDFWHHCLVAEGVLDVAVEPAANTWDLAATQVLVEEAGGRLTDLTGAVRPDGGDSLTSNGLLHDAALALVARQG</sequence>
<dbReference type="InterPro" id="IPR020583">
    <property type="entry name" value="Inositol_monoP_metal-BS"/>
</dbReference>
<evidence type="ECO:0000256" key="3">
    <source>
        <dbReference type="ARBA" id="ARBA00013085"/>
    </source>
</evidence>
<evidence type="ECO:0000256" key="10">
    <source>
        <dbReference type="ARBA" id="ARBA00053547"/>
    </source>
</evidence>
<keyword evidence="5 11" id="KW-0479">Metal-binding</keyword>
<dbReference type="Gene3D" id="3.30.540.10">
    <property type="entry name" value="Fructose-1,6-Bisphosphatase, subunit A, domain 1"/>
    <property type="match status" value="1"/>
</dbReference>
<dbReference type="AlphaFoldDB" id="A0A2U1FRZ9"/>
<dbReference type="GO" id="GO:0046872">
    <property type="term" value="F:metal ion binding"/>
    <property type="evidence" value="ECO:0007669"/>
    <property type="project" value="UniProtKB-KW"/>
</dbReference>
<evidence type="ECO:0000313" key="12">
    <source>
        <dbReference type="EMBL" id="PVZ14934.1"/>
    </source>
</evidence>
<dbReference type="PRINTS" id="PR00377">
    <property type="entry name" value="IMPHPHTASES"/>
</dbReference>
<evidence type="ECO:0000313" key="13">
    <source>
        <dbReference type="Proteomes" id="UP000245639"/>
    </source>
</evidence>
<dbReference type="PROSITE" id="PS00629">
    <property type="entry name" value="IMP_1"/>
    <property type="match status" value="1"/>
</dbReference>
<evidence type="ECO:0000256" key="1">
    <source>
        <dbReference type="ARBA" id="ARBA00001946"/>
    </source>
</evidence>
<evidence type="ECO:0000256" key="4">
    <source>
        <dbReference type="ARBA" id="ARBA00021697"/>
    </source>
</evidence>
<comment type="function">
    <text evidence="10">Catalyzes the dephosphorylation of histidinol-phosphate to histidinol, the direct precursor of histidine.</text>
</comment>
<proteinExistence type="predicted"/>
<dbReference type="GO" id="GO:0008934">
    <property type="term" value="F:inositol monophosphate 1-phosphatase activity"/>
    <property type="evidence" value="ECO:0007669"/>
    <property type="project" value="TreeGrafter"/>
</dbReference>
<evidence type="ECO:0000256" key="6">
    <source>
        <dbReference type="ARBA" id="ARBA00022801"/>
    </source>
</evidence>
<evidence type="ECO:0000256" key="8">
    <source>
        <dbReference type="ARBA" id="ARBA00033209"/>
    </source>
</evidence>
<dbReference type="InterPro" id="IPR000760">
    <property type="entry name" value="Inositol_monophosphatase-like"/>
</dbReference>
<dbReference type="EC" id="3.1.3.15" evidence="3"/>
<evidence type="ECO:0000256" key="11">
    <source>
        <dbReference type="PIRSR" id="PIRSR600760-2"/>
    </source>
</evidence>
<protein>
    <recommendedName>
        <fullName evidence="4">Histidinol-phosphatase</fullName>
        <ecNumber evidence="3">3.1.3.15</ecNumber>
    </recommendedName>
    <alternativeName>
        <fullName evidence="8">Histidinol-phosphate phosphatase</fullName>
    </alternativeName>
</protein>
<comment type="pathway">
    <text evidence="2">Amino-acid biosynthesis; L-histidine biosynthesis; L-histidine from 5-phospho-alpha-D-ribose 1-diphosphate: step 8/9.</text>
</comment>
<dbReference type="GO" id="GO:0006020">
    <property type="term" value="P:inositol metabolic process"/>
    <property type="evidence" value="ECO:0007669"/>
    <property type="project" value="TreeGrafter"/>
</dbReference>
<evidence type="ECO:0000256" key="2">
    <source>
        <dbReference type="ARBA" id="ARBA00004970"/>
    </source>
</evidence>
<dbReference type="OrthoDB" id="9772456at2"/>
<dbReference type="PANTHER" id="PTHR20854:SF4">
    <property type="entry name" value="INOSITOL-1-MONOPHOSPHATASE-RELATED"/>
    <property type="match status" value="1"/>
</dbReference>
<feature type="binding site" evidence="11">
    <location>
        <position position="92"/>
    </location>
    <ligand>
        <name>Mg(2+)</name>
        <dbReference type="ChEBI" id="CHEBI:18420"/>
        <label>1</label>
        <note>catalytic</note>
    </ligand>
</feature>
<feature type="binding site" evidence="11">
    <location>
        <position position="75"/>
    </location>
    <ligand>
        <name>Mg(2+)</name>
        <dbReference type="ChEBI" id="CHEBI:18420"/>
        <label>1</label>
        <note>catalytic</note>
    </ligand>
</feature>
<name>A0A2U1FRZ9_9PSEU</name>
<dbReference type="Pfam" id="PF00459">
    <property type="entry name" value="Inositol_P"/>
    <property type="match status" value="1"/>
</dbReference>
<keyword evidence="7 11" id="KW-0460">Magnesium</keyword>
<feature type="binding site" evidence="11">
    <location>
        <position position="93"/>
    </location>
    <ligand>
        <name>Mg(2+)</name>
        <dbReference type="ChEBI" id="CHEBI:18420"/>
        <label>2</label>
    </ligand>
</feature>
<dbReference type="RefSeq" id="WP_116706684.1">
    <property type="nucleotide sequence ID" value="NZ_QEKW01000001.1"/>
</dbReference>
<evidence type="ECO:0000256" key="9">
    <source>
        <dbReference type="ARBA" id="ARBA00049158"/>
    </source>
</evidence>
<evidence type="ECO:0000256" key="5">
    <source>
        <dbReference type="ARBA" id="ARBA00022723"/>
    </source>
</evidence>
<gene>
    <name evidence="12" type="ORF">C8D89_101802</name>
</gene>
<keyword evidence="6" id="KW-0378">Hydrolase</keyword>
<dbReference type="SUPFAM" id="SSF56655">
    <property type="entry name" value="Carbohydrate phosphatase"/>
    <property type="match status" value="1"/>
</dbReference>
<organism evidence="12 13">
    <name type="scientific">Actinomycetospora cinnamomea</name>
    <dbReference type="NCBI Taxonomy" id="663609"/>
    <lineage>
        <taxon>Bacteria</taxon>
        <taxon>Bacillati</taxon>
        <taxon>Actinomycetota</taxon>
        <taxon>Actinomycetes</taxon>
        <taxon>Pseudonocardiales</taxon>
        <taxon>Pseudonocardiaceae</taxon>
        <taxon>Actinomycetospora</taxon>
    </lineage>
</organism>
<dbReference type="EMBL" id="QEKW01000001">
    <property type="protein sequence ID" value="PVZ14934.1"/>
    <property type="molecule type" value="Genomic_DNA"/>
</dbReference>
<keyword evidence="13" id="KW-1185">Reference proteome</keyword>
<dbReference type="GO" id="GO:0004401">
    <property type="term" value="F:histidinol-phosphatase activity"/>
    <property type="evidence" value="ECO:0007669"/>
    <property type="project" value="UniProtKB-EC"/>
</dbReference>
<comment type="caution">
    <text evidence="12">The sequence shown here is derived from an EMBL/GenBank/DDBJ whole genome shotgun (WGS) entry which is preliminary data.</text>
</comment>
<dbReference type="Gene3D" id="3.40.190.80">
    <property type="match status" value="1"/>
</dbReference>
<comment type="catalytic activity">
    <reaction evidence="9">
        <text>L-histidinol phosphate + H2O = L-histidinol + phosphate</text>
        <dbReference type="Rhea" id="RHEA:14465"/>
        <dbReference type="ChEBI" id="CHEBI:15377"/>
        <dbReference type="ChEBI" id="CHEBI:43474"/>
        <dbReference type="ChEBI" id="CHEBI:57699"/>
        <dbReference type="ChEBI" id="CHEBI:57980"/>
        <dbReference type="EC" id="3.1.3.15"/>
    </reaction>
</comment>
<evidence type="ECO:0000256" key="7">
    <source>
        <dbReference type="ARBA" id="ARBA00022842"/>
    </source>
</evidence>